<organism evidence="1 2">
    <name type="scientific">Ravibacter arvi</name>
    <dbReference type="NCBI Taxonomy" id="2051041"/>
    <lineage>
        <taxon>Bacteria</taxon>
        <taxon>Pseudomonadati</taxon>
        <taxon>Bacteroidota</taxon>
        <taxon>Cytophagia</taxon>
        <taxon>Cytophagales</taxon>
        <taxon>Spirosomataceae</taxon>
        <taxon>Ravibacter</taxon>
    </lineage>
</organism>
<keyword evidence="2" id="KW-1185">Reference proteome</keyword>
<dbReference type="EMBL" id="BAABEY010000025">
    <property type="protein sequence ID" value="GAA4440975.1"/>
    <property type="molecule type" value="Genomic_DNA"/>
</dbReference>
<gene>
    <name evidence="1" type="ORF">GCM10023091_25410</name>
</gene>
<proteinExistence type="predicted"/>
<comment type="caution">
    <text evidence="1">The sequence shown here is derived from an EMBL/GenBank/DDBJ whole genome shotgun (WGS) entry which is preliminary data.</text>
</comment>
<evidence type="ECO:0008006" key="3">
    <source>
        <dbReference type="Google" id="ProtNLM"/>
    </source>
</evidence>
<reference evidence="2" key="1">
    <citation type="journal article" date="2019" name="Int. J. Syst. Evol. Microbiol.">
        <title>The Global Catalogue of Microorganisms (GCM) 10K type strain sequencing project: providing services to taxonomists for standard genome sequencing and annotation.</title>
        <authorList>
            <consortium name="The Broad Institute Genomics Platform"/>
            <consortium name="The Broad Institute Genome Sequencing Center for Infectious Disease"/>
            <person name="Wu L."/>
            <person name="Ma J."/>
        </authorList>
    </citation>
    <scope>NUCLEOTIDE SEQUENCE [LARGE SCALE GENOMIC DNA]</scope>
    <source>
        <strain evidence="2">JCM 31920</strain>
    </source>
</reference>
<dbReference type="RefSeq" id="WP_345029685.1">
    <property type="nucleotide sequence ID" value="NZ_BAABEY010000025.1"/>
</dbReference>
<evidence type="ECO:0000313" key="2">
    <source>
        <dbReference type="Proteomes" id="UP001501508"/>
    </source>
</evidence>
<sequence length="358" mass="40350">MISRLITSITSIAALAMILLLSLLHIACEKEEVLPAGKLIEGFKAEGYPIVETQFDSLTNTYTLIVPADADPADLVLKPILASGVTLSPDPSGINNYTQPVLFELKKKKTASQTFQVKVITLPVGSNARCLLTRIESMDHPDDYITFEYNAGSLISRIRTSVLFSNWGTTVFRYANEGVGVCEEEDSYFGDSPQRTFVEYDPSRNVSKLVVWQLDRNESYDLIERGVVSFNGLSQFTGHPGKVVYHYENGMVTKMELRDADTGKWSTIGVEYDGKRHFLSGSRPTRMINYFLSMLGSIDVRPETERLFLGNYMLSSRQNISRFFGDEGEAIIQYTYNKEGFPITNETERLRFFYANCD</sequence>
<evidence type="ECO:0000313" key="1">
    <source>
        <dbReference type="EMBL" id="GAA4440975.1"/>
    </source>
</evidence>
<name>A0ABP8M1G8_9BACT</name>
<accession>A0ABP8M1G8</accession>
<dbReference type="Proteomes" id="UP001501508">
    <property type="component" value="Unassembled WGS sequence"/>
</dbReference>
<protein>
    <recommendedName>
        <fullName evidence="3">DUF4595 domain-containing protein</fullName>
    </recommendedName>
</protein>